<evidence type="ECO:0000256" key="8">
    <source>
        <dbReference type="SAM" id="MobiDB-lite"/>
    </source>
</evidence>
<dbReference type="Pfam" id="PF09769">
    <property type="entry name" value="ApoO"/>
    <property type="match status" value="1"/>
</dbReference>
<dbReference type="GO" id="GO:0042407">
    <property type="term" value="P:cristae formation"/>
    <property type="evidence" value="ECO:0007669"/>
    <property type="project" value="InterPro"/>
</dbReference>
<sequence length="228" mass="25702">MRAVQASENSGKEGSRIYRACDLPVYIKDIQEEEQPSKCIYPRNGIEEQIGNIRRGFQDFFGQYKETYNRAKQTVETGVAHSKSTLDFVQNNPGELPRVAFITVGSLGGFIFGYRGGILRKLFYGSVAGMSCAALCYPQFTVDLSRQAGEYVTQQWQDFNMEEMKKGNWPFVKEESVDEENRKKLGLPQNIVNEVLNIESQNPVVKKVKGDPGQANPADKDMYSTRSS</sequence>
<comment type="subunit">
    <text evidence="7">Component of the mitochondrial contact site and cristae organizing system (MICOS) complex.</text>
</comment>
<keyword evidence="4" id="KW-1133">Transmembrane helix</keyword>
<comment type="caution">
    <text evidence="9">The sequence shown here is derived from an EMBL/GenBank/DDBJ whole genome shotgun (WGS) entry which is preliminary data.</text>
</comment>
<keyword evidence="3" id="KW-0812">Transmembrane</keyword>
<evidence type="ECO:0000256" key="3">
    <source>
        <dbReference type="ARBA" id="ARBA00022692"/>
    </source>
</evidence>
<dbReference type="Proteomes" id="UP000735302">
    <property type="component" value="Unassembled WGS sequence"/>
</dbReference>
<dbReference type="GO" id="GO:0061617">
    <property type="term" value="C:MICOS complex"/>
    <property type="evidence" value="ECO:0007669"/>
    <property type="project" value="UniProtKB-UniRule"/>
</dbReference>
<evidence type="ECO:0000256" key="2">
    <source>
        <dbReference type="ARBA" id="ARBA00010904"/>
    </source>
</evidence>
<evidence type="ECO:0000313" key="10">
    <source>
        <dbReference type="Proteomes" id="UP000735302"/>
    </source>
</evidence>
<keyword evidence="7" id="KW-0999">Mitochondrion inner membrane</keyword>
<evidence type="ECO:0000256" key="6">
    <source>
        <dbReference type="ARBA" id="ARBA00023136"/>
    </source>
</evidence>
<keyword evidence="10" id="KW-1185">Reference proteome</keyword>
<comment type="subcellular location">
    <subcellularLocation>
        <location evidence="7">Mitochondrion inner membrane</location>
    </subcellularLocation>
    <subcellularLocation>
        <location evidence="1">Mitochondrion membrane</location>
    </subcellularLocation>
</comment>
<organism evidence="9 10">
    <name type="scientific">Plakobranchus ocellatus</name>
    <dbReference type="NCBI Taxonomy" id="259542"/>
    <lineage>
        <taxon>Eukaryota</taxon>
        <taxon>Metazoa</taxon>
        <taxon>Spiralia</taxon>
        <taxon>Lophotrochozoa</taxon>
        <taxon>Mollusca</taxon>
        <taxon>Gastropoda</taxon>
        <taxon>Heterobranchia</taxon>
        <taxon>Euthyneura</taxon>
        <taxon>Panpulmonata</taxon>
        <taxon>Sacoglossa</taxon>
        <taxon>Placobranchoidea</taxon>
        <taxon>Plakobranchidae</taxon>
        <taxon>Plakobranchus</taxon>
    </lineage>
</organism>
<reference evidence="9 10" key="1">
    <citation type="journal article" date="2021" name="Elife">
        <title>Chloroplast acquisition without the gene transfer in kleptoplastic sea slugs, Plakobranchus ocellatus.</title>
        <authorList>
            <person name="Maeda T."/>
            <person name="Takahashi S."/>
            <person name="Yoshida T."/>
            <person name="Shimamura S."/>
            <person name="Takaki Y."/>
            <person name="Nagai Y."/>
            <person name="Toyoda A."/>
            <person name="Suzuki Y."/>
            <person name="Arimoto A."/>
            <person name="Ishii H."/>
            <person name="Satoh N."/>
            <person name="Nishiyama T."/>
            <person name="Hasebe M."/>
            <person name="Maruyama T."/>
            <person name="Minagawa J."/>
            <person name="Obokata J."/>
            <person name="Shigenobu S."/>
        </authorList>
    </citation>
    <scope>NUCLEOTIDE SEQUENCE [LARGE SCALE GENOMIC DNA]</scope>
</reference>
<proteinExistence type="inferred from homology"/>
<dbReference type="PANTHER" id="PTHR14564">
    <property type="entry name" value="MICOS COMPLEX SUBUNIT MIC26 / MIC27 FAMILY MEMBER"/>
    <property type="match status" value="1"/>
</dbReference>
<gene>
    <name evidence="9" type="ORF">PoB_007140700</name>
</gene>
<dbReference type="AlphaFoldDB" id="A0AAV4DLI6"/>
<evidence type="ECO:0000256" key="5">
    <source>
        <dbReference type="ARBA" id="ARBA00023128"/>
    </source>
</evidence>
<evidence type="ECO:0000256" key="7">
    <source>
        <dbReference type="RuleBase" id="RU363021"/>
    </source>
</evidence>
<dbReference type="InterPro" id="IPR033182">
    <property type="entry name" value="MIC26/MIC27_animal"/>
</dbReference>
<dbReference type="InterPro" id="IPR019166">
    <property type="entry name" value="MIC26/MIC27"/>
</dbReference>
<evidence type="ECO:0000313" key="9">
    <source>
        <dbReference type="EMBL" id="GFO44902.1"/>
    </source>
</evidence>
<name>A0AAV4DLI6_9GAST</name>
<feature type="region of interest" description="Disordered" evidence="8">
    <location>
        <begin position="206"/>
        <end position="228"/>
    </location>
</feature>
<keyword evidence="5 7" id="KW-0496">Mitochondrion</keyword>
<protein>
    <recommendedName>
        <fullName evidence="7">MICOS complex subunit</fullName>
    </recommendedName>
</protein>
<keyword evidence="6" id="KW-0472">Membrane</keyword>
<evidence type="ECO:0000256" key="4">
    <source>
        <dbReference type="ARBA" id="ARBA00022989"/>
    </source>
</evidence>
<comment type="function">
    <text evidence="7">Component of the MICOS complex, a large protein complex of the mitochondrial inner membrane that plays crucial roles in the maintenance of crista junctions, inner membrane architecture, and formation of contact sites to the outer membrane.</text>
</comment>
<comment type="similarity">
    <text evidence="2">Belongs to the apolipoprotein O/MICOS complex subunit Mic27 family.</text>
</comment>
<dbReference type="EMBL" id="BLXT01007982">
    <property type="protein sequence ID" value="GFO44902.1"/>
    <property type="molecule type" value="Genomic_DNA"/>
</dbReference>
<accession>A0AAV4DLI6</accession>
<evidence type="ECO:0000256" key="1">
    <source>
        <dbReference type="ARBA" id="ARBA00004325"/>
    </source>
</evidence>
<feature type="compositionally biased region" description="Basic and acidic residues" evidence="8">
    <location>
        <begin position="218"/>
        <end position="228"/>
    </location>
</feature>